<protein>
    <submittedName>
        <fullName evidence="9">Cytochrome P450</fullName>
    </submittedName>
</protein>
<dbReference type="InterPro" id="IPR036396">
    <property type="entry name" value="Cyt_P450_sf"/>
</dbReference>
<dbReference type="EMBL" id="BCMY01000015">
    <property type="protein sequence ID" value="GAQ45299.1"/>
    <property type="molecule type" value="Genomic_DNA"/>
</dbReference>
<evidence type="ECO:0000256" key="2">
    <source>
        <dbReference type="ARBA" id="ARBA00010617"/>
    </source>
</evidence>
<comment type="caution">
    <text evidence="9">The sequence shown here is derived from an EMBL/GenBank/DDBJ whole genome shotgun (WGS) entry which is preliminary data.</text>
</comment>
<dbReference type="Proteomes" id="UP000068243">
    <property type="component" value="Unassembled WGS sequence"/>
</dbReference>
<dbReference type="SUPFAM" id="SSF48264">
    <property type="entry name" value="Cytochrome P450"/>
    <property type="match status" value="1"/>
</dbReference>
<evidence type="ECO:0000256" key="7">
    <source>
        <dbReference type="PIRSR" id="PIRSR602403-1"/>
    </source>
</evidence>
<evidence type="ECO:0000256" key="6">
    <source>
        <dbReference type="ARBA" id="ARBA00023033"/>
    </source>
</evidence>
<gene>
    <name evidence="9" type="ORF">ABL_07960</name>
</gene>
<dbReference type="GO" id="GO:0016705">
    <property type="term" value="F:oxidoreductase activity, acting on paired donors, with incorporation or reduction of molecular oxygen"/>
    <property type="evidence" value="ECO:0007669"/>
    <property type="project" value="InterPro"/>
</dbReference>
<keyword evidence="4 8" id="KW-0560">Oxidoreductase</keyword>
<dbReference type="GO" id="GO:0004497">
    <property type="term" value="F:monooxygenase activity"/>
    <property type="evidence" value="ECO:0007669"/>
    <property type="project" value="UniProtKB-KW"/>
</dbReference>
<comment type="similarity">
    <text evidence="2 8">Belongs to the cytochrome P450 family.</text>
</comment>
<dbReference type="GO" id="GO:0005506">
    <property type="term" value="F:iron ion binding"/>
    <property type="evidence" value="ECO:0007669"/>
    <property type="project" value="InterPro"/>
</dbReference>
<name>A0A100IQ33_ASPNG</name>
<dbReference type="PRINTS" id="PR00465">
    <property type="entry name" value="EP450IV"/>
</dbReference>
<evidence type="ECO:0000256" key="1">
    <source>
        <dbReference type="ARBA" id="ARBA00001971"/>
    </source>
</evidence>
<evidence type="ECO:0000256" key="5">
    <source>
        <dbReference type="ARBA" id="ARBA00023004"/>
    </source>
</evidence>
<dbReference type="InterPro" id="IPR001128">
    <property type="entry name" value="Cyt_P450"/>
</dbReference>
<dbReference type="Gene3D" id="1.10.630.10">
    <property type="entry name" value="Cytochrome P450"/>
    <property type="match status" value="1"/>
</dbReference>
<dbReference type="Pfam" id="PF00067">
    <property type="entry name" value="p450"/>
    <property type="match status" value="1"/>
</dbReference>
<dbReference type="VEuPathDB" id="FungiDB:ATCC64974_98690"/>
<proteinExistence type="inferred from homology"/>
<evidence type="ECO:0000256" key="3">
    <source>
        <dbReference type="ARBA" id="ARBA00022723"/>
    </source>
</evidence>
<keyword evidence="6 8" id="KW-0503">Monooxygenase</keyword>
<dbReference type="PROSITE" id="PS00086">
    <property type="entry name" value="CYTOCHROME_P450"/>
    <property type="match status" value="1"/>
</dbReference>
<reference evidence="10" key="1">
    <citation type="journal article" date="2016" name="Genome Announc.">
        <title>Draft genome sequence of Aspergillus niger strain An76.</title>
        <authorList>
            <person name="Gong W."/>
            <person name="Cheng Z."/>
            <person name="Zhang H."/>
            <person name="Liu L."/>
            <person name="Gao P."/>
            <person name="Wang L."/>
        </authorList>
    </citation>
    <scope>NUCLEOTIDE SEQUENCE [LARGE SCALE GENOMIC DNA]</scope>
    <source>
        <strain evidence="10">An76</strain>
    </source>
</reference>
<evidence type="ECO:0000256" key="8">
    <source>
        <dbReference type="RuleBase" id="RU000461"/>
    </source>
</evidence>
<dbReference type="InterPro" id="IPR002403">
    <property type="entry name" value="Cyt_P450_E_grp-IV"/>
</dbReference>
<dbReference type="AlphaFoldDB" id="A0A100IQ33"/>
<keyword evidence="7 8" id="KW-0349">Heme</keyword>
<evidence type="ECO:0000256" key="4">
    <source>
        <dbReference type="ARBA" id="ARBA00023002"/>
    </source>
</evidence>
<keyword evidence="3 7" id="KW-0479">Metal-binding</keyword>
<dbReference type="CDD" id="cd11041">
    <property type="entry name" value="CYP503A1-like"/>
    <property type="match status" value="1"/>
</dbReference>
<feature type="binding site" description="axial binding residue" evidence="7">
    <location>
        <position position="469"/>
    </location>
    <ligand>
        <name>heme</name>
        <dbReference type="ChEBI" id="CHEBI:30413"/>
    </ligand>
    <ligandPart>
        <name>Fe</name>
        <dbReference type="ChEBI" id="CHEBI:18248"/>
    </ligandPart>
</feature>
<keyword evidence="5 7" id="KW-0408">Iron</keyword>
<organism evidence="9 10">
    <name type="scientific">Aspergillus niger</name>
    <dbReference type="NCBI Taxonomy" id="5061"/>
    <lineage>
        <taxon>Eukaryota</taxon>
        <taxon>Fungi</taxon>
        <taxon>Dikarya</taxon>
        <taxon>Ascomycota</taxon>
        <taxon>Pezizomycotina</taxon>
        <taxon>Eurotiomycetes</taxon>
        <taxon>Eurotiomycetidae</taxon>
        <taxon>Eurotiales</taxon>
        <taxon>Aspergillaceae</taxon>
        <taxon>Aspergillus</taxon>
        <taxon>Aspergillus subgen. Circumdati</taxon>
    </lineage>
</organism>
<dbReference type="InterPro" id="IPR017972">
    <property type="entry name" value="Cyt_P450_CS"/>
</dbReference>
<sequence>MFLGISTASWLVIGIIGVGLCLVVKLFETSPVPNDIPRALNRKSLLGRAVERFVGVNPISFIREGYQKYSKHQKPFVLPSVAEGDEVLLPKDLAKHVLFSKENEYSFKAYITDFFQLKYTSWPLAFANKYDFYVKLISKDLTETLKTDTVARSLAEEARACLADLWGEDSDRWVEINLYCAMEKMASRMINVLAIGPGHSDDETLLNAMAHCSDAIVFGASIIKAFPSFLHPVIGPIVGMVNRYFEVVFHKRMKPIIESKIKEQQKQTDPEAQEETLKSMDSLLDLLIRAGLRSKWPMEATSMWLSYRIFMINFPGVHTTAVSATSVLLDILSDPVDENLVNDLRAEVESIAGSSSGDWTAEDLGRAALLDSAAKESLRLNGINAASPTRKVVAPSGVTLANGLFLPCGTKVGIPQYALHRDEEFYPEADRYNPYRFYTENASESERRQSSMTTPSDEYVVFGHGRRQCPGRFIFAHIFKVFIAEMLLNYDIQPILVRPKIHRWGRFQLPPVATKLTVRRKKRNSVTCE</sequence>
<evidence type="ECO:0000313" key="10">
    <source>
        <dbReference type="Proteomes" id="UP000068243"/>
    </source>
</evidence>
<dbReference type="VEuPathDB" id="FungiDB:An08g10100"/>
<dbReference type="OrthoDB" id="1844152at2759"/>
<dbReference type="PANTHER" id="PTHR46206:SF8">
    <property type="entry name" value="P450, PUTATIVE (EUROFUNG)-RELATED"/>
    <property type="match status" value="1"/>
</dbReference>
<dbReference type="GO" id="GO:0019748">
    <property type="term" value="P:secondary metabolic process"/>
    <property type="evidence" value="ECO:0007669"/>
    <property type="project" value="UniProtKB-ARBA"/>
</dbReference>
<evidence type="ECO:0000313" key="9">
    <source>
        <dbReference type="EMBL" id="GAQ45299.1"/>
    </source>
</evidence>
<accession>A0A100IQ33</accession>
<dbReference type="OMA" id="KNIPWVL"/>
<comment type="cofactor">
    <cofactor evidence="1 7">
        <name>heme</name>
        <dbReference type="ChEBI" id="CHEBI:30413"/>
    </cofactor>
</comment>
<dbReference type="PANTHER" id="PTHR46206">
    <property type="entry name" value="CYTOCHROME P450"/>
    <property type="match status" value="1"/>
</dbReference>
<dbReference type="VEuPathDB" id="FungiDB:M747DRAFT_375262"/>
<dbReference type="VEuPathDB" id="FungiDB:ASPNIDRAFT2_1140781"/>
<dbReference type="GO" id="GO:0020037">
    <property type="term" value="F:heme binding"/>
    <property type="evidence" value="ECO:0007669"/>
    <property type="project" value="InterPro"/>
</dbReference>